<dbReference type="EMBL" id="LN854053">
    <property type="protein sequence ID" value="CRY97381.1"/>
    <property type="molecule type" value="Genomic_DNA"/>
</dbReference>
<reference evidence="1" key="2">
    <citation type="submission" date="2015-07" db="EMBL/GenBank/DDBJ databases">
        <title>Plasmids, circular viruses and viroids from rat gut.</title>
        <authorList>
            <person name="Jorgensen T.J."/>
            <person name="Hansen M.A."/>
            <person name="Xu Z."/>
            <person name="Tabak M.A."/>
            <person name="Sorensen S.J."/>
            <person name="Hansen L.H."/>
        </authorList>
    </citation>
    <scope>NUCLEOTIDE SEQUENCE</scope>
    <source>
        <strain evidence="1">RGFK1517</strain>
    </source>
</reference>
<sequence length="208" mass="21327">MPGFTTAHAHIVLSGNSGTSEVWATGFDLAGDPGNQATLDAMVAAVAALVTTSGTYHAALAGLMGTTSGCTAVTGYAYADATSPAELVSELPVTCVGTSTTYSPYQTCIVASLRTAVPSRRTRGRMYMPANGVKTNVTGLVDTTAADNISALVKGLLTANGPDIKPVVISRAGMYGTEITAVSVDVKPDVQRRRANKLASTYTSFVSL</sequence>
<dbReference type="AlphaFoldDB" id="A0A0H5Q5T2"/>
<evidence type="ECO:0000313" key="1">
    <source>
        <dbReference type="EMBL" id="CRY97381.1"/>
    </source>
</evidence>
<organism evidence="1">
    <name type="scientific">uncultured prokaryote</name>
    <dbReference type="NCBI Taxonomy" id="198431"/>
    <lineage>
        <taxon>unclassified sequences</taxon>
        <taxon>environmental samples</taxon>
    </lineage>
</organism>
<name>A0A0H5Q5T2_9ZZZZ</name>
<proteinExistence type="predicted"/>
<accession>A0A0H5Q5T2</accession>
<protein>
    <submittedName>
        <fullName evidence="1">Uncharacterized protein</fullName>
    </submittedName>
</protein>
<reference evidence="1" key="1">
    <citation type="submission" date="2015-06" db="EMBL/GenBank/DDBJ databases">
        <authorList>
            <person name="Joergensen T."/>
        </authorList>
    </citation>
    <scope>NUCLEOTIDE SEQUENCE</scope>
    <source>
        <strain evidence="1">RGFK1517</strain>
    </source>
</reference>